<keyword evidence="2" id="KW-1133">Transmembrane helix</keyword>
<feature type="compositionally biased region" description="Basic and acidic residues" evidence="1">
    <location>
        <begin position="293"/>
        <end position="307"/>
    </location>
</feature>
<reference evidence="4" key="1">
    <citation type="journal article" date="2020" name="bioRxiv">
        <title>Comparative genomics of Chlamydomonas.</title>
        <authorList>
            <person name="Craig R.J."/>
            <person name="Hasan A.R."/>
            <person name="Ness R.W."/>
            <person name="Keightley P.D."/>
        </authorList>
    </citation>
    <scope>NUCLEOTIDE SEQUENCE</scope>
    <source>
        <strain evidence="4">CCAP 11/70</strain>
    </source>
</reference>
<dbReference type="SMART" id="SM00220">
    <property type="entry name" value="S_TKc"/>
    <property type="match status" value="1"/>
</dbReference>
<feature type="region of interest" description="Disordered" evidence="1">
    <location>
        <begin position="171"/>
        <end position="202"/>
    </location>
</feature>
<dbReference type="Gene3D" id="3.30.200.20">
    <property type="entry name" value="Phosphorylase Kinase, domain 1"/>
    <property type="match status" value="1"/>
</dbReference>
<evidence type="ECO:0000256" key="2">
    <source>
        <dbReference type="SAM" id="Phobius"/>
    </source>
</evidence>
<sequence length="1009" mass="100764">MTLSRVVLTQYRKGPVFQAPGIDFLATGPVPSPAAPAPAWGRMRAVDLVMINRACLAPRLLDALALQSVRPIGAPGQQRYTPNASQAGCLPPGSPGASLATTCAPQVSLYEEIVAYGTVLDAVDKPVLAGYWLEMENTEIRCTMILDADCVARLSSLGCFYSLFPRNGTAAAPAASPPPPSPPLVPPPPSAPGLQSAPDDDSSAPLGAILGGVLGGVAGLCLLGTLAWLLVLRRRRRAEARAPPGQHALLKSCSASNVSSGLPTAPPSRGSDATGHGLSEGAPCGSGVGRSNPHSEPHYKKLSDKSDAPVVERQSTFDTPASITSAALTSGPHQRDSALSTGDDVVTKRTPMRLDAVLSVRMGLGRAGSASGPLALHTGTGSTGPLEAGGVGGSGGAASGSVAGSGTGSGRVTGRGVVEGATEPGQAGPGAGADEAPGEAGEVTLLPQILGKGTFGRVQLGTWGGRRVAVKLFDVGLIVEAEAHLSAAAAAAAAGQQPAGAPGVPAPAALDGAAGAGAAAGPAGAAQFVLPMAPLLATLEPLCPEEAAAMVAAAAEAKIGALGGARGFAAGLGDAATAAGWLPPLDHAPHGSMLLGPASSGAGLSTPSTRAAEVASGATDATSVYVSVLHLFGDSQAAVVVDASASAGVAAAGAAGFLGGGMGTGAAANTGGGAKRPGPALARGVGPSAPLPSVRIDSSVAVKEGGAGAGLAEAAVSLPGLPAAQPTAAAAEEEAPAAGAGAAGPAPAAAGAGAPGPPAAFELALCRSFLSEVEVMARMRHPNIVRLLAASLQPPRMCLVLELMDTSLDRLLYGSGPGGGGPRELMPLPKVVHIVLQVAQALSYMHPTVIHCDLKPGNILLSKADSPTPAVKLGDFGLSRLQSTIRATRHADAGTAAYMSPETLSPYNHVVTHHVDMYALGVILWEMLAGQPPWQGLTLVQVAVAVGMKHMRPPLHRLPQERCPQRLRHLINCCWETDPYRRPAAEELAKGLMLALEELEHGRPYVPGA</sequence>
<keyword evidence="2" id="KW-0812">Transmembrane</keyword>
<feature type="compositionally biased region" description="Gly residues" evidence="1">
    <location>
        <begin position="387"/>
        <end position="413"/>
    </location>
</feature>
<dbReference type="PROSITE" id="PS00108">
    <property type="entry name" value="PROTEIN_KINASE_ST"/>
    <property type="match status" value="1"/>
</dbReference>
<dbReference type="Pfam" id="PF00069">
    <property type="entry name" value="Pkinase"/>
    <property type="match status" value="1"/>
</dbReference>
<evidence type="ECO:0000256" key="1">
    <source>
        <dbReference type="SAM" id="MobiDB-lite"/>
    </source>
</evidence>
<feature type="compositionally biased region" description="Pro residues" evidence="1">
    <location>
        <begin position="175"/>
        <end position="191"/>
    </location>
</feature>
<evidence type="ECO:0000313" key="5">
    <source>
        <dbReference type="Proteomes" id="UP000612055"/>
    </source>
</evidence>
<evidence type="ECO:0000259" key="3">
    <source>
        <dbReference type="PROSITE" id="PS50011"/>
    </source>
</evidence>
<evidence type="ECO:0000313" key="4">
    <source>
        <dbReference type="EMBL" id="KAG2490801.1"/>
    </source>
</evidence>
<dbReference type="EMBL" id="JAEHOE010000058">
    <property type="protein sequence ID" value="KAG2490801.1"/>
    <property type="molecule type" value="Genomic_DNA"/>
</dbReference>
<name>A0A835XVA8_9CHLO</name>
<dbReference type="GO" id="GO:0004674">
    <property type="term" value="F:protein serine/threonine kinase activity"/>
    <property type="evidence" value="ECO:0007669"/>
    <property type="project" value="TreeGrafter"/>
</dbReference>
<organism evidence="4 5">
    <name type="scientific">Edaphochlamys debaryana</name>
    <dbReference type="NCBI Taxonomy" id="47281"/>
    <lineage>
        <taxon>Eukaryota</taxon>
        <taxon>Viridiplantae</taxon>
        <taxon>Chlorophyta</taxon>
        <taxon>core chlorophytes</taxon>
        <taxon>Chlorophyceae</taxon>
        <taxon>CS clade</taxon>
        <taxon>Chlamydomonadales</taxon>
        <taxon>Chlamydomonadales incertae sedis</taxon>
        <taxon>Edaphochlamys</taxon>
    </lineage>
</organism>
<dbReference type="AlphaFoldDB" id="A0A835XVA8"/>
<dbReference type="Gene3D" id="1.10.510.10">
    <property type="entry name" value="Transferase(Phosphotransferase) domain 1"/>
    <property type="match status" value="1"/>
</dbReference>
<feature type="transmembrane region" description="Helical" evidence="2">
    <location>
        <begin position="206"/>
        <end position="231"/>
    </location>
</feature>
<dbReference type="OrthoDB" id="546600at2759"/>
<feature type="region of interest" description="Disordered" evidence="1">
    <location>
        <begin position="256"/>
        <end position="346"/>
    </location>
</feature>
<keyword evidence="2" id="KW-0472">Membrane</keyword>
<feature type="region of interest" description="Disordered" evidence="1">
    <location>
        <begin position="368"/>
        <end position="438"/>
    </location>
</feature>
<dbReference type="InterPro" id="IPR051681">
    <property type="entry name" value="Ser/Thr_Kinases-Pseudokinases"/>
</dbReference>
<dbReference type="InterPro" id="IPR000719">
    <property type="entry name" value="Prot_kinase_dom"/>
</dbReference>
<dbReference type="InterPro" id="IPR008271">
    <property type="entry name" value="Ser/Thr_kinase_AS"/>
</dbReference>
<feature type="compositionally biased region" description="Low complexity" evidence="1">
    <location>
        <begin position="414"/>
        <end position="438"/>
    </location>
</feature>
<protein>
    <recommendedName>
        <fullName evidence="3">Protein kinase domain-containing protein</fullName>
    </recommendedName>
</protein>
<dbReference type="GO" id="GO:0005524">
    <property type="term" value="F:ATP binding"/>
    <property type="evidence" value="ECO:0007669"/>
    <property type="project" value="InterPro"/>
</dbReference>
<dbReference type="PANTHER" id="PTHR44329">
    <property type="entry name" value="SERINE/THREONINE-PROTEIN KINASE TNNI3K-RELATED"/>
    <property type="match status" value="1"/>
</dbReference>
<proteinExistence type="predicted"/>
<dbReference type="Proteomes" id="UP000612055">
    <property type="component" value="Unassembled WGS sequence"/>
</dbReference>
<feature type="region of interest" description="Disordered" evidence="1">
    <location>
        <begin position="725"/>
        <end position="751"/>
    </location>
</feature>
<gene>
    <name evidence="4" type="ORF">HYH03_010723</name>
</gene>
<accession>A0A835XVA8</accession>
<feature type="domain" description="Protein kinase" evidence="3">
    <location>
        <begin position="732"/>
        <end position="1006"/>
    </location>
</feature>
<dbReference type="PROSITE" id="PS50011">
    <property type="entry name" value="PROTEIN_KINASE_DOM"/>
    <property type="match status" value="1"/>
</dbReference>
<dbReference type="InterPro" id="IPR011009">
    <property type="entry name" value="Kinase-like_dom_sf"/>
</dbReference>
<dbReference type="PANTHER" id="PTHR44329:SF214">
    <property type="entry name" value="PROTEIN KINASE DOMAIN-CONTAINING PROTEIN"/>
    <property type="match status" value="1"/>
</dbReference>
<comment type="caution">
    <text evidence="4">The sequence shown here is derived from an EMBL/GenBank/DDBJ whole genome shotgun (WGS) entry which is preliminary data.</text>
</comment>
<dbReference type="SUPFAM" id="SSF56112">
    <property type="entry name" value="Protein kinase-like (PK-like)"/>
    <property type="match status" value="1"/>
</dbReference>
<keyword evidence="5" id="KW-1185">Reference proteome</keyword>
<feature type="compositionally biased region" description="Polar residues" evidence="1">
    <location>
        <begin position="313"/>
        <end position="340"/>
    </location>
</feature>